<keyword evidence="4 10" id="KW-0812">Transmembrane</keyword>
<dbReference type="GO" id="GO:0007165">
    <property type="term" value="P:signal transduction"/>
    <property type="evidence" value="ECO:0007669"/>
    <property type="project" value="UniProtKB-KW"/>
</dbReference>
<evidence type="ECO:0000313" key="11">
    <source>
        <dbReference type="EMBL" id="KAG5681580.1"/>
    </source>
</evidence>
<keyword evidence="9 10" id="KW-0807">Transducer</keyword>
<feature type="transmembrane region" description="Helical" evidence="10">
    <location>
        <begin position="132"/>
        <end position="158"/>
    </location>
</feature>
<protein>
    <recommendedName>
        <fullName evidence="10">Odorant receptor</fullName>
    </recommendedName>
</protein>
<gene>
    <name evidence="11" type="ORF">PVAND_010999</name>
</gene>
<dbReference type="GO" id="GO:0005886">
    <property type="term" value="C:plasma membrane"/>
    <property type="evidence" value="ECO:0007669"/>
    <property type="project" value="UniProtKB-SubCell"/>
</dbReference>
<dbReference type="AlphaFoldDB" id="A0A9J6CHS9"/>
<evidence type="ECO:0000256" key="8">
    <source>
        <dbReference type="ARBA" id="ARBA00023170"/>
    </source>
</evidence>
<evidence type="ECO:0000256" key="7">
    <source>
        <dbReference type="ARBA" id="ARBA00023136"/>
    </source>
</evidence>
<feature type="transmembrane region" description="Helical" evidence="10">
    <location>
        <begin position="178"/>
        <end position="200"/>
    </location>
</feature>
<dbReference type="GO" id="GO:0005549">
    <property type="term" value="F:odorant binding"/>
    <property type="evidence" value="ECO:0007669"/>
    <property type="project" value="InterPro"/>
</dbReference>
<dbReference type="Proteomes" id="UP001107558">
    <property type="component" value="Chromosome 1"/>
</dbReference>
<evidence type="ECO:0000256" key="1">
    <source>
        <dbReference type="ARBA" id="ARBA00004651"/>
    </source>
</evidence>
<proteinExistence type="inferred from homology"/>
<dbReference type="PANTHER" id="PTHR21137">
    <property type="entry name" value="ODORANT RECEPTOR"/>
    <property type="match status" value="1"/>
</dbReference>
<dbReference type="Pfam" id="PF02949">
    <property type="entry name" value="7tm_6"/>
    <property type="match status" value="1"/>
</dbReference>
<organism evidence="11 12">
    <name type="scientific">Polypedilum vanderplanki</name>
    <name type="common">Sleeping chironomid midge</name>
    <dbReference type="NCBI Taxonomy" id="319348"/>
    <lineage>
        <taxon>Eukaryota</taxon>
        <taxon>Metazoa</taxon>
        <taxon>Ecdysozoa</taxon>
        <taxon>Arthropoda</taxon>
        <taxon>Hexapoda</taxon>
        <taxon>Insecta</taxon>
        <taxon>Pterygota</taxon>
        <taxon>Neoptera</taxon>
        <taxon>Endopterygota</taxon>
        <taxon>Diptera</taxon>
        <taxon>Nematocera</taxon>
        <taxon>Chironomoidea</taxon>
        <taxon>Chironomidae</taxon>
        <taxon>Chironominae</taxon>
        <taxon>Polypedilum</taxon>
        <taxon>Polypedilum</taxon>
    </lineage>
</organism>
<evidence type="ECO:0000256" key="2">
    <source>
        <dbReference type="ARBA" id="ARBA00022475"/>
    </source>
</evidence>
<keyword evidence="6 10" id="KW-1133">Transmembrane helix</keyword>
<name>A0A9J6CHS9_POLVA</name>
<evidence type="ECO:0000256" key="10">
    <source>
        <dbReference type="RuleBase" id="RU351113"/>
    </source>
</evidence>
<feature type="transmembrane region" description="Helical" evidence="10">
    <location>
        <begin position="309"/>
        <end position="329"/>
    </location>
</feature>
<comment type="similarity">
    <text evidence="10">Belongs to the insect chemoreceptor superfamily. Heteromeric odorant receptor channel (TC 1.A.69) family.</text>
</comment>
<dbReference type="EMBL" id="JADBJN010000001">
    <property type="protein sequence ID" value="KAG5681580.1"/>
    <property type="molecule type" value="Genomic_DNA"/>
</dbReference>
<evidence type="ECO:0000256" key="5">
    <source>
        <dbReference type="ARBA" id="ARBA00022725"/>
    </source>
</evidence>
<keyword evidence="5 10" id="KW-0552">Olfaction</keyword>
<reference evidence="11" key="1">
    <citation type="submission" date="2021-03" db="EMBL/GenBank/DDBJ databases">
        <title>Chromosome level genome of the anhydrobiotic midge Polypedilum vanderplanki.</title>
        <authorList>
            <person name="Yoshida Y."/>
            <person name="Kikawada T."/>
            <person name="Gusev O."/>
        </authorList>
    </citation>
    <scope>NUCLEOTIDE SEQUENCE</scope>
    <source>
        <strain evidence="11">NIAS01</strain>
        <tissue evidence="11">Whole body or cell culture</tissue>
    </source>
</reference>
<evidence type="ECO:0000256" key="4">
    <source>
        <dbReference type="ARBA" id="ARBA00022692"/>
    </source>
</evidence>
<keyword evidence="12" id="KW-1185">Reference proteome</keyword>
<keyword evidence="3 10" id="KW-0716">Sensory transduction</keyword>
<evidence type="ECO:0000313" key="12">
    <source>
        <dbReference type="Proteomes" id="UP001107558"/>
    </source>
</evidence>
<comment type="caution">
    <text evidence="10">Lacks conserved residue(s) required for the propagation of feature annotation.</text>
</comment>
<dbReference type="InterPro" id="IPR004117">
    <property type="entry name" value="7tm6_olfct_rcpt"/>
</dbReference>
<comment type="subcellular location">
    <subcellularLocation>
        <location evidence="1 10">Cell membrane</location>
        <topology evidence="1 10">Multi-pass membrane protein</topology>
    </subcellularLocation>
</comment>
<accession>A0A9J6CHS9</accession>
<evidence type="ECO:0000256" key="9">
    <source>
        <dbReference type="ARBA" id="ARBA00023224"/>
    </source>
</evidence>
<feature type="transmembrane region" description="Helical" evidence="10">
    <location>
        <begin position="335"/>
        <end position="356"/>
    </location>
</feature>
<keyword evidence="2" id="KW-1003">Cell membrane</keyword>
<dbReference type="OrthoDB" id="6765072at2759"/>
<keyword evidence="7 10" id="KW-0472">Membrane</keyword>
<sequence>MFKKSPSEEVHYQFEFFNKFSEIYGIRHQERPSFNPYQNPRLFLMAFLGYLEQAMAFNRIYESLNNIGEFCCLLAIESLGINVAVRYMCKIIMKDDENFRKMLENVKNFYEREEQSEQYRHILETNLKLSNFLLKALTIFFFNLCMFLHVLAFVSSWFSGRFLLVAPIYMPWIDPNTLFGYTISSSILFLFTMWIFVVFLPSEGIVIMSALQTIPMGQIFILKLKIFGDELIESKKSLKKTNFVNVKLTEPPTSTLMEQKSNLNQRSVLYQELKVKEDVESKLIDMIKNFNEYVQYLQSVFDYVQTPTFFVLSINATAIGLAALTTVYYSKAVGIVLVGFFTIQVFLPCIQGTLVIHQKKKILDAIWDFPWYELSYKNQKVYLQFLHLCQNSKDFEILFVGELNMELFTNIVNAAYSSLLFLQNVLK</sequence>
<dbReference type="GO" id="GO:0004984">
    <property type="term" value="F:olfactory receptor activity"/>
    <property type="evidence" value="ECO:0007669"/>
    <property type="project" value="InterPro"/>
</dbReference>
<evidence type="ECO:0000256" key="6">
    <source>
        <dbReference type="ARBA" id="ARBA00022989"/>
    </source>
</evidence>
<keyword evidence="8 10" id="KW-0675">Receptor</keyword>
<evidence type="ECO:0000256" key="3">
    <source>
        <dbReference type="ARBA" id="ARBA00022606"/>
    </source>
</evidence>
<dbReference type="PANTHER" id="PTHR21137:SF35">
    <property type="entry name" value="ODORANT RECEPTOR 19A-RELATED"/>
    <property type="match status" value="1"/>
</dbReference>
<comment type="caution">
    <text evidence="11">The sequence shown here is derived from an EMBL/GenBank/DDBJ whole genome shotgun (WGS) entry which is preliminary data.</text>
</comment>